<dbReference type="HOGENOM" id="CLU_349860_0_0_1"/>
<evidence type="ECO:0000256" key="1">
    <source>
        <dbReference type="SAM" id="MobiDB-lite"/>
    </source>
</evidence>
<reference evidence="4" key="1">
    <citation type="submission" date="2013-12" db="EMBL/GenBank/DDBJ databases">
        <authorList>
            <person name="Genoscope - CEA"/>
        </authorList>
    </citation>
    <scope>NUCLEOTIDE SEQUENCE</scope>
    <source>
        <strain evidence="4">CBS 1993</strain>
    </source>
</reference>
<feature type="region of interest" description="Disordered" evidence="1">
    <location>
        <begin position="67"/>
        <end position="106"/>
    </location>
</feature>
<keyword evidence="5" id="KW-1185">Reference proteome</keyword>
<proteinExistence type="predicted"/>
<organism evidence="4 5">
    <name type="scientific">Kuraishia capsulata CBS 1993</name>
    <dbReference type="NCBI Taxonomy" id="1382522"/>
    <lineage>
        <taxon>Eukaryota</taxon>
        <taxon>Fungi</taxon>
        <taxon>Dikarya</taxon>
        <taxon>Ascomycota</taxon>
        <taxon>Saccharomycotina</taxon>
        <taxon>Pichiomycetes</taxon>
        <taxon>Pichiales</taxon>
        <taxon>Pichiaceae</taxon>
        <taxon>Kuraishia</taxon>
    </lineage>
</organism>
<dbReference type="STRING" id="1382522.W6MHN9"/>
<dbReference type="EMBL" id="HG793125">
    <property type="protein sequence ID" value="CDK25293.1"/>
    <property type="molecule type" value="Genomic_DNA"/>
</dbReference>
<dbReference type="Pfam" id="PF20778">
    <property type="entry name" value="SLS1_C"/>
    <property type="match status" value="1"/>
</dbReference>
<evidence type="ECO:0000313" key="4">
    <source>
        <dbReference type="EMBL" id="CDK25293.1"/>
    </source>
</evidence>
<dbReference type="AlphaFoldDB" id="W6MHN9"/>
<evidence type="ECO:0000259" key="2">
    <source>
        <dbReference type="Pfam" id="PF20776"/>
    </source>
</evidence>
<feature type="domain" description="SLS1 C-terminal" evidence="3">
    <location>
        <begin position="510"/>
        <end position="790"/>
    </location>
</feature>
<dbReference type="InterPro" id="IPR048401">
    <property type="entry name" value="SLS1_C"/>
</dbReference>
<dbReference type="InterPro" id="IPR048400">
    <property type="entry name" value="SLS1_N"/>
</dbReference>
<evidence type="ECO:0000259" key="3">
    <source>
        <dbReference type="Pfam" id="PF20778"/>
    </source>
</evidence>
<protein>
    <submittedName>
        <fullName evidence="4">Uncharacterized protein</fullName>
    </submittedName>
</protein>
<dbReference type="Proteomes" id="UP000019384">
    <property type="component" value="Unassembled WGS sequence"/>
</dbReference>
<dbReference type="Pfam" id="PF20776">
    <property type="entry name" value="SLS1_N"/>
    <property type="match status" value="1"/>
</dbReference>
<dbReference type="GeneID" id="34518693"/>
<evidence type="ECO:0000313" key="5">
    <source>
        <dbReference type="Proteomes" id="UP000019384"/>
    </source>
</evidence>
<sequence length="805" mass="91032">MLQQNIIRTVRCACAGTRLGPSQVTHRWLSNKAPESGEGHEGAEKLEQPMTEFDSLIQSWSLELDPEVSKSTDKNEVSWPFGASPQSDSDTLQEKTENSDAQDQPKKTLTIDSLLGNMLTATPDAAQEASVWQKPLVLGNKLLHEARKMPVQHFSEEFQRDDFLERKRQSMLHFKQTADTNDVLASIDSLRPSKEHVSAEEIKSLCDELSRRFSLKQLQLYLGSRYPQIKSSKKTKKGCVSQITKTVWGLDASSSQQSQSNFSTRITKAQRMREKTEQIYFSDPSQAFLLFKSPLIQLWKGAGAHIYLPRHSSAALEVRSSKLVISYVRSSWAAFVGKIVSKRVDFSSLRQLYKARGLGLPFSLVQAGSPVYFKRSSGEAEDETFNIEEALSGRQHLTDECCNYDISALKELHILEIERKLLSNITRGSGQNKHLRKFFTESKVFASSGADYWSLPWFLLGPDHGTPDQYYRLKSKTERHSTTQLTPTDTSEYHELERKVDDFKNSQSLFNKLPFMSETIQSEGVGSGEVEESYEEKELNFEPDIQVLKNDLLDTKNTKKYVVPKENWDQPVFTASFGKALFSTSDGDYFFHESLQSLPSFVKKLSIKGGFEYFLRLKFVPDPNASVEDFNVLPPLQVTFNLTLDNYHTDSYKVDVTSMQVHSIENENVVVCPVPGATADLKFMASSFAPILADFNSNVKQWTEDQPGIVEFLENSKIELAVGENLEFCYRRNPHINIRVNGRPVPYVFTEDFFIKSLELEYEGLPATFTIASGGDLKKNQLGLTLVGSDVETLVEKSITLLKKL</sequence>
<dbReference type="RefSeq" id="XP_022457305.1">
    <property type="nucleotide sequence ID" value="XM_022605880.1"/>
</dbReference>
<reference evidence="4" key="2">
    <citation type="submission" date="2014-02" db="EMBL/GenBank/DDBJ databases">
        <title>Complete DNA sequence of /Kuraishia capsulata/ illustrates novel genomic features among budding yeasts (/Saccharomycotina/).</title>
        <authorList>
            <person name="Morales L."/>
            <person name="Noel B."/>
            <person name="Porcel B."/>
            <person name="Marcet-Houben M."/>
            <person name="Hullo M-F."/>
            <person name="Sacerdot C."/>
            <person name="Tekaia F."/>
            <person name="Leh-Louis V."/>
            <person name="Despons L."/>
            <person name="Khanna V."/>
            <person name="Aury J-M."/>
            <person name="Barbe V."/>
            <person name="Couloux A."/>
            <person name="Labadie K."/>
            <person name="Pelletier E."/>
            <person name="Souciet J-L."/>
            <person name="Boekhout T."/>
            <person name="Gabaldon T."/>
            <person name="Wincker P."/>
            <person name="Dujon B."/>
        </authorList>
    </citation>
    <scope>NUCLEOTIDE SEQUENCE</scope>
    <source>
        <strain evidence="4">CBS 1993</strain>
    </source>
</reference>
<feature type="compositionally biased region" description="Basic and acidic residues" evidence="1">
    <location>
        <begin position="92"/>
        <end position="106"/>
    </location>
</feature>
<accession>W6MHN9</accession>
<gene>
    <name evidence="4" type="ORF">KUCA_T00001260001</name>
</gene>
<feature type="compositionally biased region" description="Basic and acidic residues" evidence="1">
    <location>
        <begin position="67"/>
        <end position="76"/>
    </location>
</feature>
<name>W6MHN9_9ASCO</name>
<dbReference type="OrthoDB" id="5392646at2759"/>
<feature type="domain" description="SLS1 N-terminal" evidence="2">
    <location>
        <begin position="176"/>
        <end position="271"/>
    </location>
</feature>